<keyword evidence="1" id="KW-0812">Transmembrane</keyword>
<keyword evidence="1" id="KW-0472">Membrane</keyword>
<gene>
    <name evidence="2" type="ORF">FPQ15_12235</name>
</gene>
<dbReference type="NCBIfam" id="NF041560">
    <property type="entry name" value="T6SS_Burk_ExIF"/>
    <property type="match status" value="1"/>
</dbReference>
<protein>
    <submittedName>
        <fullName evidence="2">Uncharacterized protein</fullName>
    </submittedName>
</protein>
<dbReference type="RefSeq" id="WP_144093033.1">
    <property type="nucleotide sequence ID" value="NZ_VMHM01000017.1"/>
</dbReference>
<comment type="caution">
    <text evidence="2">The sequence shown here is derived from an EMBL/GenBank/DDBJ whole genome shotgun (WGS) entry which is preliminary data.</text>
</comment>
<proteinExistence type="predicted"/>
<accession>A0A556S8J1</accession>
<evidence type="ECO:0000313" key="3">
    <source>
        <dbReference type="Proteomes" id="UP000319483"/>
    </source>
</evidence>
<keyword evidence="1" id="KW-1133">Transmembrane helix</keyword>
<evidence type="ECO:0000313" key="2">
    <source>
        <dbReference type="EMBL" id="TSJ97461.1"/>
    </source>
</evidence>
<dbReference type="Proteomes" id="UP000319483">
    <property type="component" value="Unassembled WGS sequence"/>
</dbReference>
<evidence type="ECO:0000256" key="1">
    <source>
        <dbReference type="SAM" id="Phobius"/>
    </source>
</evidence>
<sequence>MPYAKYDGTDIIYNDKEELLKKTGINITDPILPPKKLIKLTGTLSEFKGIFCNAPLFDGAYMSEEERKKQKAKVRSGAALATLSGNRTAGLAALGHGDSIHRSNYFQAQYITAKLNNDVILKGWLGFYKFNDGDHVEVIAEKHADHYEVYAMLKPSEQIISIIPPCYAGRKHALKRYHIPLLLTYILFTMGLVYFFGDFTLDNLISAYFGVGVLYLPAILILYKNSINTHVKLAEQIFSTLNWQNIRNIDLISISKMQVRKLIDEDKYSLDYKDNTNLYIRPQKSGAGWYFFYYDPEMLCKKNS</sequence>
<organism evidence="2 3">
    <name type="scientific">Gilliamella apicola</name>
    <dbReference type="NCBI Taxonomy" id="1196095"/>
    <lineage>
        <taxon>Bacteria</taxon>
        <taxon>Pseudomonadati</taxon>
        <taxon>Pseudomonadota</taxon>
        <taxon>Gammaproteobacteria</taxon>
        <taxon>Orbales</taxon>
        <taxon>Orbaceae</taxon>
        <taxon>Gilliamella</taxon>
    </lineage>
</organism>
<feature type="transmembrane region" description="Helical" evidence="1">
    <location>
        <begin position="203"/>
        <end position="223"/>
    </location>
</feature>
<dbReference type="EMBL" id="VMHM01000017">
    <property type="protein sequence ID" value="TSJ97461.1"/>
    <property type="molecule type" value="Genomic_DNA"/>
</dbReference>
<dbReference type="AlphaFoldDB" id="A0A556S8J1"/>
<name>A0A556S8J1_9GAMM</name>
<feature type="transmembrane region" description="Helical" evidence="1">
    <location>
        <begin position="179"/>
        <end position="197"/>
    </location>
</feature>
<dbReference type="InterPro" id="IPR048130">
    <property type="entry name" value="T6SS_ExIF-like"/>
</dbReference>
<reference evidence="2 3" key="1">
    <citation type="submission" date="2019-07" db="EMBL/GenBank/DDBJ databases">
        <title>Gilliamella genomes.</title>
        <authorList>
            <person name="Zheng H."/>
        </authorList>
    </citation>
    <scope>NUCLEOTIDE SEQUENCE [LARGE SCALE GENOMIC DNA]</scope>
    <source>
        <strain evidence="2 3">W8127</strain>
    </source>
</reference>